<protein>
    <submittedName>
        <fullName evidence="1">Uncharacterized protein</fullName>
    </submittedName>
</protein>
<proteinExistence type="predicted"/>
<name>A0A1G9MNB2_9SPHI</name>
<gene>
    <name evidence="1" type="ORF">SAMN05421820_10269</name>
</gene>
<dbReference type="EMBL" id="FNGY01000002">
    <property type="protein sequence ID" value="SDL75762.1"/>
    <property type="molecule type" value="Genomic_DNA"/>
</dbReference>
<reference evidence="2" key="1">
    <citation type="submission" date="2016-10" db="EMBL/GenBank/DDBJ databases">
        <authorList>
            <person name="Varghese N."/>
            <person name="Submissions S."/>
        </authorList>
    </citation>
    <scope>NUCLEOTIDE SEQUENCE [LARGE SCALE GENOMIC DNA]</scope>
    <source>
        <strain evidence="2">DSM 19110</strain>
    </source>
</reference>
<dbReference type="AlphaFoldDB" id="A0A1G9MNB2"/>
<dbReference type="OrthoDB" id="775954at2"/>
<organism evidence="1 2">
    <name type="scientific">Pedobacter steynii</name>
    <dbReference type="NCBI Taxonomy" id="430522"/>
    <lineage>
        <taxon>Bacteria</taxon>
        <taxon>Pseudomonadati</taxon>
        <taxon>Bacteroidota</taxon>
        <taxon>Sphingobacteriia</taxon>
        <taxon>Sphingobacteriales</taxon>
        <taxon>Sphingobacteriaceae</taxon>
        <taxon>Pedobacter</taxon>
    </lineage>
</organism>
<dbReference type="RefSeq" id="WP_074605000.1">
    <property type="nucleotide sequence ID" value="NZ_FNGY01000002.1"/>
</dbReference>
<keyword evidence="2" id="KW-1185">Reference proteome</keyword>
<accession>A0A1G9MNB2</accession>
<evidence type="ECO:0000313" key="1">
    <source>
        <dbReference type="EMBL" id="SDL75762.1"/>
    </source>
</evidence>
<dbReference type="Proteomes" id="UP000183200">
    <property type="component" value="Unassembled WGS sequence"/>
</dbReference>
<evidence type="ECO:0000313" key="2">
    <source>
        <dbReference type="Proteomes" id="UP000183200"/>
    </source>
</evidence>
<sequence>MKATIAIITNVILFIAFQQEPLTKVGTIKLPNSRENVELGQIRSFEKANFKYPSSTKNLQHIYKLCNVLFGFQDYTRPIGYDVSLEGLRDRMVGEVEEIEARKTKEIVDIVKYNNTKFLIRKAIRDDECNYYFISESRAGLGIKGGIQFKKADQQKAETILNDFLKNFQFKK</sequence>